<proteinExistence type="predicted"/>
<feature type="region of interest" description="Disordered" evidence="1">
    <location>
        <begin position="89"/>
        <end position="113"/>
    </location>
</feature>
<name>A0A2Z7CQ60_9LAMI</name>
<protein>
    <submittedName>
        <fullName evidence="2">F-box protein</fullName>
    </submittedName>
</protein>
<reference evidence="2 3" key="1">
    <citation type="journal article" date="2015" name="Proc. Natl. Acad. Sci. U.S.A.">
        <title>The resurrection genome of Boea hygrometrica: A blueprint for survival of dehydration.</title>
        <authorList>
            <person name="Xiao L."/>
            <person name="Yang G."/>
            <person name="Zhang L."/>
            <person name="Yang X."/>
            <person name="Zhao S."/>
            <person name="Ji Z."/>
            <person name="Zhou Q."/>
            <person name="Hu M."/>
            <person name="Wang Y."/>
            <person name="Chen M."/>
            <person name="Xu Y."/>
            <person name="Jin H."/>
            <person name="Xiao X."/>
            <person name="Hu G."/>
            <person name="Bao F."/>
            <person name="Hu Y."/>
            <person name="Wan P."/>
            <person name="Li L."/>
            <person name="Deng X."/>
            <person name="Kuang T."/>
            <person name="Xiang C."/>
            <person name="Zhu J.K."/>
            <person name="Oliver M.J."/>
            <person name="He Y."/>
        </authorList>
    </citation>
    <scope>NUCLEOTIDE SEQUENCE [LARGE SCALE GENOMIC DNA]</scope>
    <source>
        <strain evidence="3">cv. XS01</strain>
    </source>
</reference>
<dbReference type="EMBL" id="KQ993852">
    <property type="protein sequence ID" value="KZV48505.1"/>
    <property type="molecule type" value="Genomic_DNA"/>
</dbReference>
<sequence>MVKRLATSPHDPLGITDSAYKNQSVMVSIQYGPFNTNIPIRLRTIGKSRLARDPITMHTSWRTNSDIACVTSAVADLFDPIFGPTTTKHRLLHASGPHPTPSPDDPNGVAGSFCQPADGYSGIESADGLVLMTSWVTSSYSADVLREQSQKSAGSLHPDARGSDVVEEAIQSQATVHQQMLFGDSDSKTMSFT</sequence>
<accession>A0A2Z7CQ60</accession>
<gene>
    <name evidence="2" type="ORF">F511_08404</name>
</gene>
<dbReference type="Proteomes" id="UP000250235">
    <property type="component" value="Unassembled WGS sequence"/>
</dbReference>
<keyword evidence="3" id="KW-1185">Reference proteome</keyword>
<evidence type="ECO:0000313" key="3">
    <source>
        <dbReference type="Proteomes" id="UP000250235"/>
    </source>
</evidence>
<evidence type="ECO:0000313" key="2">
    <source>
        <dbReference type="EMBL" id="KZV48505.1"/>
    </source>
</evidence>
<evidence type="ECO:0000256" key="1">
    <source>
        <dbReference type="SAM" id="MobiDB-lite"/>
    </source>
</evidence>
<organism evidence="2 3">
    <name type="scientific">Dorcoceras hygrometricum</name>
    <dbReference type="NCBI Taxonomy" id="472368"/>
    <lineage>
        <taxon>Eukaryota</taxon>
        <taxon>Viridiplantae</taxon>
        <taxon>Streptophyta</taxon>
        <taxon>Embryophyta</taxon>
        <taxon>Tracheophyta</taxon>
        <taxon>Spermatophyta</taxon>
        <taxon>Magnoliopsida</taxon>
        <taxon>eudicotyledons</taxon>
        <taxon>Gunneridae</taxon>
        <taxon>Pentapetalae</taxon>
        <taxon>asterids</taxon>
        <taxon>lamiids</taxon>
        <taxon>Lamiales</taxon>
        <taxon>Gesneriaceae</taxon>
        <taxon>Didymocarpoideae</taxon>
        <taxon>Trichosporeae</taxon>
        <taxon>Loxocarpinae</taxon>
        <taxon>Dorcoceras</taxon>
    </lineage>
</organism>
<dbReference type="AlphaFoldDB" id="A0A2Z7CQ60"/>